<reference evidence="3" key="1">
    <citation type="submission" date="2017-08" db="EMBL/GenBank/DDBJ databases">
        <authorList>
            <person name="Imhoff J.F."/>
            <person name="Rahn T."/>
            <person name="Kuenzel S."/>
            <person name="Neulinger S.C."/>
        </authorList>
    </citation>
    <scope>NUCLEOTIDE SEQUENCE</scope>
    <source>
        <strain evidence="3">DSM 9154</strain>
    </source>
</reference>
<dbReference type="GO" id="GO:0000731">
    <property type="term" value="P:DNA synthesis involved in DNA repair"/>
    <property type="evidence" value="ECO:0007669"/>
    <property type="project" value="TreeGrafter"/>
</dbReference>
<dbReference type="Gene3D" id="3.40.50.300">
    <property type="entry name" value="P-loop containing nucleotide triphosphate hydrolases"/>
    <property type="match status" value="2"/>
</dbReference>
<comment type="caution">
    <text evidence="3">The sequence shown here is derived from an EMBL/GenBank/DDBJ whole genome shotgun (WGS) entry which is preliminary data.</text>
</comment>
<evidence type="ECO:0000313" key="4">
    <source>
        <dbReference type="Proteomes" id="UP000778970"/>
    </source>
</evidence>
<dbReference type="Pfam" id="PF13555">
    <property type="entry name" value="AAA_29"/>
    <property type="match status" value="1"/>
</dbReference>
<sequence length="1187" mass="135069">MHKLERISLHNWSMIDAEDIEIDGATCFIGPTGAGKSSIVDAIQTVITGNNQRRLKLNAAVEGRDRRNVRDYCLGMIDDLPRNLAHKDNPDGLRAHCESTLVLTFRDTETAVPTAVGLMLRANIDDRDARETARFIADGLSFRLSDYITEGEDGRQRVLAHSETLDRMGRGRNVYLTTHNTSAIRFVEEYLRTMRRRGAQPDPDQFLTAFRNMVAFEPVDDATKFVRRYVLPYERLDVEHIRNTIEHWRGLNQLVDNLEAEIGELHQLQKRYNAWGEATVEQNTQAFLAAHAERRRLDEDLAAKDAAYRETEEKLRAEEQAQSNHEAAIQRAQDELDQQRTYQSNSPEAAKRKSAEDRIDRARRDIGDVQGRIARRAQDVGRIANLEQLKDYLAQRYVPAIEAARAVAKAATGSDGPDGTEVDRLERQALDVLNAYDPLDRQREATERDLAEAKREQETLQAQIDSAGGQAFLTPEVAEFRRTLEDHGITVTPLPDICEITDETWAQAAEQILGPHREALIVEDGRTREAFDILYRNRGRFHTCRLVAAERLRRNPPRVRDGAVAEVVTTDHDIARAFIDQHLGNVIRVTHEAELERHERAIMPNGKMQGGAALRVYKDLQPILGKTAQENALRAARERVDTLSGRIYTLRRTQKLLKSGINTLTRLADDPENPGAGAAPQLADLLRELDTAEGELSSAQTAYDNVDDPELRRIGEEIKRLQKEIKAYQAELEETVKPNIKGYYKTLNQLSSERGRFEEQRSKRLEQEQTAEAKESELAKLIHQLEAPETIAQARQLLETRLFHHPGQERATLATVRDEADRQADDARTRIKQRRDRADRDFRKYYETYRGNNPLETDYDDPVERLVWIIREAHKLERDELNPYREQVREARAEIERALREDLLTKLADKFQKVESQKNVLNRRLRKRTFNGMTYWFSHATDPNLSKLYHIAKRIAEQPDRGASIVDNTEHDPEIAEAMEQVEAILSRDEDTSYLEDYRNYFTFELWMQPEHGGDPIPWSKRSQTASGGQRQAPFYVAIAASMAAAYYPHSRQDRPEGMGLVLFDEAFNRLDVPTTQKLMSFFESLSLQVLAAAPEAQRPTFLEVADTLVSVNKRPNTAQMRIQSKGVQQHARDSIARANPQHLGVEGFRQPQDGATQASTDDARVDEAGEPAGTADRAAPQDTAAE</sequence>
<dbReference type="PANTHER" id="PTHR32182">
    <property type="entry name" value="DNA REPLICATION AND REPAIR PROTEIN RECF"/>
    <property type="match status" value="1"/>
</dbReference>
<evidence type="ECO:0000256" key="2">
    <source>
        <dbReference type="SAM" id="MobiDB-lite"/>
    </source>
</evidence>
<proteinExistence type="predicted"/>
<dbReference type="InterPro" id="IPR027417">
    <property type="entry name" value="P-loop_NTPase"/>
</dbReference>
<dbReference type="AlphaFoldDB" id="A0A934QK17"/>
<accession>A0A934QK17</accession>
<name>A0A934QK17_9PROT</name>
<evidence type="ECO:0000313" key="3">
    <source>
        <dbReference type="EMBL" id="MBK1698296.1"/>
    </source>
</evidence>
<feature type="coiled-coil region" evidence="1">
    <location>
        <begin position="881"/>
        <end position="924"/>
    </location>
</feature>
<dbReference type="EMBL" id="NRRE01000027">
    <property type="protein sequence ID" value="MBK1698296.1"/>
    <property type="molecule type" value="Genomic_DNA"/>
</dbReference>
<dbReference type="PANTHER" id="PTHR32182:SF0">
    <property type="entry name" value="DNA REPLICATION AND REPAIR PROTEIN RECF"/>
    <property type="match status" value="1"/>
</dbReference>
<gene>
    <name evidence="3" type="ORF">CKO21_13695</name>
</gene>
<feature type="region of interest" description="Disordered" evidence="2">
    <location>
        <begin position="1140"/>
        <end position="1187"/>
    </location>
</feature>
<keyword evidence="1" id="KW-0175">Coiled coil</keyword>
<dbReference type="GO" id="GO:0006302">
    <property type="term" value="P:double-strand break repair"/>
    <property type="evidence" value="ECO:0007669"/>
    <property type="project" value="TreeGrafter"/>
</dbReference>
<dbReference type="SUPFAM" id="SSF52540">
    <property type="entry name" value="P-loop containing nucleoside triphosphate hydrolases"/>
    <property type="match status" value="1"/>
</dbReference>
<organism evidence="3 4">
    <name type="scientific">Rhodovibrio salinarum</name>
    <dbReference type="NCBI Taxonomy" id="1087"/>
    <lineage>
        <taxon>Bacteria</taxon>
        <taxon>Pseudomonadati</taxon>
        <taxon>Pseudomonadota</taxon>
        <taxon>Alphaproteobacteria</taxon>
        <taxon>Rhodospirillales</taxon>
        <taxon>Rhodovibrionaceae</taxon>
        <taxon>Rhodovibrio</taxon>
    </lineage>
</organism>
<evidence type="ECO:0000256" key="1">
    <source>
        <dbReference type="SAM" id="Coils"/>
    </source>
</evidence>
<feature type="coiled-coil region" evidence="1">
    <location>
        <begin position="436"/>
        <end position="470"/>
    </location>
</feature>
<feature type="compositionally biased region" description="Basic and acidic residues" evidence="2">
    <location>
        <begin position="349"/>
        <end position="363"/>
    </location>
</feature>
<protein>
    <submittedName>
        <fullName evidence="3">Uncharacterized protein</fullName>
    </submittedName>
</protein>
<feature type="coiled-coil region" evidence="1">
    <location>
        <begin position="682"/>
        <end position="738"/>
    </location>
</feature>
<dbReference type="RefSeq" id="WP_027288608.1">
    <property type="nucleotide sequence ID" value="NZ_NRRE01000027.1"/>
</dbReference>
<dbReference type="Pfam" id="PF13558">
    <property type="entry name" value="SbcC_Walker_B"/>
    <property type="match status" value="1"/>
</dbReference>
<keyword evidence="4" id="KW-1185">Reference proteome</keyword>
<dbReference type="Proteomes" id="UP000778970">
    <property type="component" value="Unassembled WGS sequence"/>
</dbReference>
<feature type="region of interest" description="Disordered" evidence="2">
    <location>
        <begin position="333"/>
        <end position="363"/>
    </location>
</feature>
<reference evidence="3" key="2">
    <citation type="journal article" date="2020" name="Microorganisms">
        <title>Osmotic Adaptation and Compatible Solute Biosynthesis of Phototrophic Bacteria as Revealed from Genome Analyses.</title>
        <authorList>
            <person name="Imhoff J.F."/>
            <person name="Rahn T."/>
            <person name="Kunzel S."/>
            <person name="Keller A."/>
            <person name="Neulinger S.C."/>
        </authorList>
    </citation>
    <scope>NUCLEOTIDE SEQUENCE</scope>
    <source>
        <strain evidence="3">DSM 9154</strain>
    </source>
</reference>